<dbReference type="PANTHER" id="PTHR42831:SF1">
    <property type="entry name" value="FE-S PROTEIN MATURATION AUXILIARY FACTOR YITW"/>
    <property type="match status" value="1"/>
</dbReference>
<organism evidence="2 3">
    <name type="scientific">Fastidiosipila sanguinis</name>
    <dbReference type="NCBI Taxonomy" id="236753"/>
    <lineage>
        <taxon>Bacteria</taxon>
        <taxon>Bacillati</taxon>
        <taxon>Bacillota</taxon>
        <taxon>Clostridia</taxon>
        <taxon>Eubacteriales</taxon>
        <taxon>Oscillospiraceae</taxon>
        <taxon>Fastidiosipila</taxon>
    </lineage>
</organism>
<dbReference type="InterPro" id="IPR002744">
    <property type="entry name" value="MIP18-like"/>
</dbReference>
<dbReference type="AlphaFoldDB" id="A0A2S0KPQ1"/>
<name>A0A2S0KPQ1_9FIRM</name>
<dbReference type="PANTHER" id="PTHR42831">
    <property type="entry name" value="FE-S PROTEIN MATURATION AUXILIARY FACTOR YITW"/>
    <property type="match status" value="1"/>
</dbReference>
<keyword evidence="3" id="KW-1185">Reference proteome</keyword>
<gene>
    <name evidence="2" type="ORF">C5Q98_07180</name>
</gene>
<dbReference type="InterPro" id="IPR034904">
    <property type="entry name" value="FSCA_dom_sf"/>
</dbReference>
<dbReference type="InterPro" id="IPR052339">
    <property type="entry name" value="Fe-S_Maturation_MIP18"/>
</dbReference>
<accession>A0A2S0KPQ1</accession>
<dbReference type="SUPFAM" id="SSF117916">
    <property type="entry name" value="Fe-S cluster assembly (FSCA) domain-like"/>
    <property type="match status" value="1"/>
</dbReference>
<dbReference type="Proteomes" id="UP000237947">
    <property type="component" value="Chromosome"/>
</dbReference>
<proteinExistence type="predicted"/>
<evidence type="ECO:0000313" key="3">
    <source>
        <dbReference type="Proteomes" id="UP000237947"/>
    </source>
</evidence>
<evidence type="ECO:0000313" key="2">
    <source>
        <dbReference type="EMBL" id="AVM43003.1"/>
    </source>
</evidence>
<protein>
    <recommendedName>
        <fullName evidence="1">MIP18 family-like domain-containing protein</fullName>
    </recommendedName>
</protein>
<dbReference type="OrthoDB" id="9805360at2"/>
<feature type="domain" description="MIP18 family-like" evidence="1">
    <location>
        <begin position="26"/>
        <end position="94"/>
    </location>
</feature>
<dbReference type="Gene3D" id="3.30.300.130">
    <property type="entry name" value="Fe-S cluster assembly (FSCA)"/>
    <property type="match status" value="1"/>
</dbReference>
<dbReference type="RefSeq" id="WP_106012950.1">
    <property type="nucleotide sequence ID" value="NZ_CP027226.1"/>
</dbReference>
<evidence type="ECO:0000259" key="1">
    <source>
        <dbReference type="Pfam" id="PF01883"/>
    </source>
</evidence>
<dbReference type="KEGG" id="fsa:C5Q98_07180"/>
<sequence>MEFLAKVENRESYRNLKDFNENLYNEIVEQLKTVEDPEISMDVYNLGLIYNILGDLNNNVIVVMTLTTPACPMASMLIKNIVSEIEKVPEVNNVAADIVFEPKWTIDSMSDYAKVALGFKK</sequence>
<dbReference type="EMBL" id="CP027226">
    <property type="protein sequence ID" value="AVM43003.1"/>
    <property type="molecule type" value="Genomic_DNA"/>
</dbReference>
<reference evidence="3" key="1">
    <citation type="submission" date="2018-02" db="EMBL/GenBank/DDBJ databases">
        <authorList>
            <person name="Holder M.E."/>
            <person name="Ajami N.J."/>
            <person name="Petrosino J.F."/>
        </authorList>
    </citation>
    <scope>NUCLEOTIDE SEQUENCE [LARGE SCALE GENOMIC DNA]</scope>
    <source>
        <strain evidence="3">CCUG 47711</strain>
    </source>
</reference>
<dbReference type="Pfam" id="PF01883">
    <property type="entry name" value="FeS_assembly_P"/>
    <property type="match status" value="1"/>
</dbReference>